<dbReference type="Proteomes" id="UP001207228">
    <property type="component" value="Unassembled WGS sequence"/>
</dbReference>
<dbReference type="Pfam" id="PF13354">
    <property type="entry name" value="Beta-lactamase2"/>
    <property type="match status" value="1"/>
</dbReference>
<organism evidence="3 4">
    <name type="scientific">Pontibacter anaerobius</name>
    <dbReference type="NCBI Taxonomy" id="2993940"/>
    <lineage>
        <taxon>Bacteria</taxon>
        <taxon>Pseudomonadati</taxon>
        <taxon>Bacteroidota</taxon>
        <taxon>Cytophagia</taxon>
        <taxon>Cytophagales</taxon>
        <taxon>Hymenobacteraceae</taxon>
        <taxon>Pontibacter</taxon>
    </lineage>
</organism>
<name>A0ABT3RC04_9BACT</name>
<keyword evidence="1" id="KW-0732">Signal</keyword>
<comment type="caution">
    <text evidence="3">The sequence shown here is derived from an EMBL/GenBank/DDBJ whole genome shotgun (WGS) entry which is preliminary data.</text>
</comment>
<gene>
    <name evidence="3" type="ORF">OO017_05495</name>
</gene>
<dbReference type="EMBL" id="JAPFQO010000002">
    <property type="protein sequence ID" value="MCX2739391.1"/>
    <property type="molecule type" value="Genomic_DNA"/>
</dbReference>
<dbReference type="InterPro" id="IPR012338">
    <property type="entry name" value="Beta-lactam/transpept-like"/>
</dbReference>
<feature type="signal peptide" evidence="1">
    <location>
        <begin position="1"/>
        <end position="22"/>
    </location>
</feature>
<proteinExistence type="predicted"/>
<keyword evidence="4" id="KW-1185">Reference proteome</keyword>
<evidence type="ECO:0000313" key="3">
    <source>
        <dbReference type="EMBL" id="MCX2739391.1"/>
    </source>
</evidence>
<dbReference type="SUPFAM" id="SSF56601">
    <property type="entry name" value="beta-lactamase/transpeptidase-like"/>
    <property type="match status" value="1"/>
</dbReference>
<dbReference type="InterPro" id="IPR045155">
    <property type="entry name" value="Beta-lactam_cat"/>
</dbReference>
<dbReference type="RefSeq" id="WP_266051448.1">
    <property type="nucleotide sequence ID" value="NZ_JAPFQO010000002.1"/>
</dbReference>
<feature type="domain" description="Beta-lactamase class A catalytic" evidence="2">
    <location>
        <begin position="77"/>
        <end position="207"/>
    </location>
</feature>
<keyword evidence="3" id="KW-0378">Hydrolase</keyword>
<dbReference type="Gene3D" id="3.40.710.10">
    <property type="entry name" value="DD-peptidase/beta-lactamase superfamily"/>
    <property type="match status" value="1"/>
</dbReference>
<sequence>MMSKTIIALLLLFLPATFAAQAQSRKDKKMLERLLRKQDDSLLNAVLRKPEKYHLQIIYTQIDRDEENRASFKTYTLGLDTTRYFYPASTVKLAAAAAALEKLNDLDIEGLNKYTSLRIDSAYAQQSRVTADTTAANNLPSVAHYIRKIFLVSDNDAFNRLYEFVGQKRLNKTLHDKGYKEVRLLHRLSVLDGEERARYTNPVTFYTPEGEVLYEQPLLYNPHTYPNKLSTTSLGKGYYSNGKLIKKPMDFSDKNYISLPSLHGILQSLVLPDAVDPKRRFNLTEEDYTFLYRYMSMLPRESDYPKYDSTEYYDSYVKFLLFGDSEKKMPEHIRIFNKVGNAYGYMIDNAYVVDFENQVEFLLSAVILANEDMVFNSDDYQYETVALPFLAKLGKAVHKHELQRKRKYKPNLERYMLKYEVP</sequence>
<evidence type="ECO:0000259" key="2">
    <source>
        <dbReference type="Pfam" id="PF13354"/>
    </source>
</evidence>
<feature type="chain" id="PRO_5046822286" evidence="1">
    <location>
        <begin position="23"/>
        <end position="422"/>
    </location>
</feature>
<reference evidence="3 4" key="1">
    <citation type="submission" date="2022-11" db="EMBL/GenBank/DDBJ databases">
        <title>The characterization of three novel Bacteroidetes species and genomic analysis of their roles in tidal elemental geochemical cycles.</title>
        <authorList>
            <person name="Ma K.-J."/>
        </authorList>
    </citation>
    <scope>NUCLEOTIDE SEQUENCE [LARGE SCALE GENOMIC DNA]</scope>
    <source>
        <strain evidence="3 4">M82</strain>
    </source>
</reference>
<protein>
    <submittedName>
        <fullName evidence="3">Serine hydrolase</fullName>
    </submittedName>
</protein>
<accession>A0ABT3RC04</accession>
<evidence type="ECO:0000313" key="4">
    <source>
        <dbReference type="Proteomes" id="UP001207228"/>
    </source>
</evidence>
<dbReference type="GO" id="GO:0016787">
    <property type="term" value="F:hydrolase activity"/>
    <property type="evidence" value="ECO:0007669"/>
    <property type="project" value="UniProtKB-KW"/>
</dbReference>
<evidence type="ECO:0000256" key="1">
    <source>
        <dbReference type="SAM" id="SignalP"/>
    </source>
</evidence>